<keyword evidence="5" id="KW-1185">Reference proteome</keyword>
<evidence type="ECO:0000313" key="5">
    <source>
        <dbReference type="Proteomes" id="UP000198694"/>
    </source>
</evidence>
<dbReference type="PANTHER" id="PTHR40068">
    <property type="entry name" value="TRANSCRIPTION REPRESSOR NIAR-RELATED"/>
    <property type="match status" value="1"/>
</dbReference>
<dbReference type="InterPro" id="IPR013196">
    <property type="entry name" value="HTH_11"/>
</dbReference>
<evidence type="ECO:0008006" key="6">
    <source>
        <dbReference type="Google" id="ProtNLM"/>
    </source>
</evidence>
<dbReference type="InterPro" id="IPR036390">
    <property type="entry name" value="WH_DNA-bd_sf"/>
</dbReference>
<name>A0A1G9D8D8_9BACI</name>
<dbReference type="EMBL" id="FNFL01000010">
    <property type="protein sequence ID" value="SDK60178.1"/>
    <property type="molecule type" value="Genomic_DNA"/>
</dbReference>
<feature type="binding site" evidence="1">
    <location>
        <position position="84"/>
    </location>
    <ligand>
        <name>Ni(2+)</name>
        <dbReference type="ChEBI" id="CHEBI:49786"/>
    </ligand>
</feature>
<feature type="binding site" evidence="1">
    <location>
        <position position="92"/>
    </location>
    <ligand>
        <name>Ni(2+)</name>
        <dbReference type="ChEBI" id="CHEBI:49786"/>
    </ligand>
</feature>
<keyword evidence="1" id="KW-0533">Nickel</keyword>
<keyword evidence="1" id="KW-0479">Metal-binding</keyword>
<accession>A0A1G9D8D8</accession>
<proteinExistence type="predicted"/>
<gene>
    <name evidence="4" type="ORF">SAMN05216243_0030</name>
</gene>
<dbReference type="RefSeq" id="WP_093217446.1">
    <property type="nucleotide sequence ID" value="NZ_FNFL01000010.1"/>
</dbReference>
<feature type="binding site" evidence="1">
    <location>
        <position position="151"/>
    </location>
    <ligand>
        <name>Ni(2+)</name>
        <dbReference type="ChEBI" id="CHEBI:49786"/>
    </ligand>
</feature>
<feature type="domain" description="Helix-turn-helix type 11" evidence="3">
    <location>
        <begin position="12"/>
        <end position="64"/>
    </location>
</feature>
<dbReference type="InterPro" id="IPR036388">
    <property type="entry name" value="WH-like_DNA-bd_sf"/>
</dbReference>
<dbReference type="PIRSF" id="PIRSF037847">
    <property type="entry name" value="NiaR"/>
    <property type="match status" value="1"/>
</dbReference>
<dbReference type="AlphaFoldDB" id="A0A1G9D8D8"/>
<dbReference type="Gene3D" id="1.10.10.10">
    <property type="entry name" value="Winged helix-like DNA-binding domain superfamily/Winged helix DNA-binding domain"/>
    <property type="match status" value="1"/>
</dbReference>
<dbReference type="InterPro" id="IPR035922">
    <property type="entry name" value="3H_dom_sf"/>
</dbReference>
<organism evidence="4 5">
    <name type="scientific">Sediminibacillus albus</name>
    <dbReference type="NCBI Taxonomy" id="407036"/>
    <lineage>
        <taxon>Bacteria</taxon>
        <taxon>Bacillati</taxon>
        <taxon>Bacillota</taxon>
        <taxon>Bacilli</taxon>
        <taxon>Bacillales</taxon>
        <taxon>Bacillaceae</taxon>
        <taxon>Sediminibacillus</taxon>
    </lineage>
</organism>
<dbReference type="GO" id="GO:0046872">
    <property type="term" value="F:metal ion binding"/>
    <property type="evidence" value="ECO:0007669"/>
    <property type="project" value="UniProtKB-KW"/>
</dbReference>
<feature type="domain" description="3H" evidence="2">
    <location>
        <begin position="80"/>
        <end position="176"/>
    </location>
</feature>
<dbReference type="InterPro" id="IPR026043">
    <property type="entry name" value="NadR"/>
</dbReference>
<feature type="binding site" evidence="1">
    <location>
        <position position="153"/>
    </location>
    <ligand>
        <name>Ni(2+)</name>
        <dbReference type="ChEBI" id="CHEBI:49786"/>
    </ligand>
</feature>
<evidence type="ECO:0000313" key="4">
    <source>
        <dbReference type="EMBL" id="SDK60178.1"/>
    </source>
</evidence>
<dbReference type="STRING" id="407036.SAMN05216243_0030"/>
<protein>
    <recommendedName>
        <fullName evidence="6">Transcription repressor NadR</fullName>
    </recommendedName>
</protein>
<dbReference type="SUPFAM" id="SSF46785">
    <property type="entry name" value="Winged helix' DNA-binding domain"/>
    <property type="match status" value="1"/>
</dbReference>
<dbReference type="Gene3D" id="3.30.1340.20">
    <property type="entry name" value="3H domain"/>
    <property type="match status" value="1"/>
</dbReference>
<dbReference type="Pfam" id="PF08279">
    <property type="entry name" value="HTH_11"/>
    <property type="match status" value="1"/>
</dbReference>
<dbReference type="OrthoDB" id="9792661at2"/>
<dbReference type="PANTHER" id="PTHR40068:SF1">
    <property type="entry name" value="TRANSCRIPTION REPRESSOR NIAR-RELATED"/>
    <property type="match status" value="1"/>
</dbReference>
<evidence type="ECO:0000259" key="3">
    <source>
        <dbReference type="Pfam" id="PF08279"/>
    </source>
</evidence>
<dbReference type="Proteomes" id="UP000198694">
    <property type="component" value="Unassembled WGS sequence"/>
</dbReference>
<dbReference type="SUPFAM" id="SSF75500">
    <property type="entry name" value="Putative transcriptional regulator TM1602, C-terminal domain"/>
    <property type="match status" value="1"/>
</dbReference>
<reference evidence="4 5" key="1">
    <citation type="submission" date="2016-10" db="EMBL/GenBank/DDBJ databases">
        <authorList>
            <person name="de Groot N.N."/>
        </authorList>
    </citation>
    <scope>NUCLEOTIDE SEQUENCE [LARGE SCALE GENOMIC DNA]</scope>
    <source>
        <strain evidence="4 5">CGMCC 1.6502</strain>
    </source>
</reference>
<evidence type="ECO:0000256" key="1">
    <source>
        <dbReference type="PIRSR" id="PIRSR037847-1"/>
    </source>
</evidence>
<dbReference type="InterPro" id="IPR004173">
    <property type="entry name" value="3H_domain"/>
</dbReference>
<evidence type="ECO:0000259" key="2">
    <source>
        <dbReference type="Pfam" id="PF02829"/>
    </source>
</evidence>
<sequence>MNNDQKLPGNKRRELILQWLKEAETPITGSDLAEKTDVSRQVIVQDVSLLKAKNEPIMATSQGYLLVREHSGQALHQQVVACSHSPQQTREELYLIVDHGVTVKDVRIEHPVYGDLTASIMVSNRNEVDQFVAKIQQTNAAYLSQLTDGTHLHTLEADTEDKLTAACSALGRAGILIDM</sequence>
<dbReference type="Pfam" id="PF02829">
    <property type="entry name" value="3H"/>
    <property type="match status" value="1"/>
</dbReference>